<organism evidence="8 9">
    <name type="scientific">Thiorhodococcus mannitoliphagus</name>
    <dbReference type="NCBI Taxonomy" id="329406"/>
    <lineage>
        <taxon>Bacteria</taxon>
        <taxon>Pseudomonadati</taxon>
        <taxon>Pseudomonadota</taxon>
        <taxon>Gammaproteobacteria</taxon>
        <taxon>Chromatiales</taxon>
        <taxon>Chromatiaceae</taxon>
        <taxon>Thiorhodococcus</taxon>
    </lineage>
</organism>
<evidence type="ECO:0000256" key="4">
    <source>
        <dbReference type="ARBA" id="ARBA00022989"/>
    </source>
</evidence>
<reference evidence="9" key="1">
    <citation type="journal article" date="2020" name="Microbiol. Resour. Announc.">
        <title>Draft Genome Sequences of Thiorhodococcus mannitoliphagus and Thiorhodococcus minor, Purple Sulfur Photosynthetic Bacteria in the Gammaproteobacterial Family Chromatiaceae.</title>
        <authorList>
            <person name="Aviles F.A."/>
            <person name="Meyer T.E."/>
            <person name="Kyndt J.A."/>
        </authorList>
    </citation>
    <scope>NUCLEOTIDE SEQUENCE [LARGE SCALE GENOMIC DNA]</scope>
    <source>
        <strain evidence="9">DSM 18266</strain>
    </source>
</reference>
<feature type="domain" description="EamA" evidence="7">
    <location>
        <begin position="149"/>
        <end position="281"/>
    </location>
</feature>
<feature type="transmembrane region" description="Helical" evidence="6">
    <location>
        <begin position="178"/>
        <end position="197"/>
    </location>
</feature>
<dbReference type="AlphaFoldDB" id="A0A6P1DWQ7"/>
<protein>
    <submittedName>
        <fullName evidence="8">DMT family transporter</fullName>
    </submittedName>
</protein>
<gene>
    <name evidence="8" type="ORF">G3480_12670</name>
</gene>
<comment type="caution">
    <text evidence="8">The sequence shown here is derived from an EMBL/GenBank/DDBJ whole genome shotgun (WGS) entry which is preliminary data.</text>
</comment>
<feature type="transmembrane region" description="Helical" evidence="6">
    <location>
        <begin position="24"/>
        <end position="45"/>
    </location>
</feature>
<dbReference type="SUPFAM" id="SSF103481">
    <property type="entry name" value="Multidrug resistance efflux transporter EmrE"/>
    <property type="match status" value="2"/>
</dbReference>
<comment type="subcellular location">
    <subcellularLocation>
        <location evidence="1">Membrane</location>
        <topology evidence="1">Multi-pass membrane protein</topology>
    </subcellularLocation>
</comment>
<feature type="transmembrane region" description="Helical" evidence="6">
    <location>
        <begin position="87"/>
        <end position="107"/>
    </location>
</feature>
<feature type="transmembrane region" description="Helical" evidence="6">
    <location>
        <begin position="209"/>
        <end position="231"/>
    </location>
</feature>
<evidence type="ECO:0000256" key="5">
    <source>
        <dbReference type="ARBA" id="ARBA00023136"/>
    </source>
</evidence>
<keyword evidence="9" id="KW-1185">Reference proteome</keyword>
<dbReference type="Pfam" id="PF00892">
    <property type="entry name" value="EamA"/>
    <property type="match status" value="2"/>
</dbReference>
<feature type="domain" description="EamA" evidence="7">
    <location>
        <begin position="2"/>
        <end position="131"/>
    </location>
</feature>
<evidence type="ECO:0000259" key="7">
    <source>
        <dbReference type="Pfam" id="PF00892"/>
    </source>
</evidence>
<feature type="transmembrane region" description="Helical" evidence="6">
    <location>
        <begin position="145"/>
        <end position="166"/>
    </location>
</feature>
<feature type="transmembrane region" description="Helical" evidence="6">
    <location>
        <begin position="57"/>
        <end position="75"/>
    </location>
</feature>
<evidence type="ECO:0000313" key="9">
    <source>
        <dbReference type="Proteomes" id="UP000471640"/>
    </source>
</evidence>
<evidence type="ECO:0000256" key="3">
    <source>
        <dbReference type="ARBA" id="ARBA00022692"/>
    </source>
</evidence>
<dbReference type="EMBL" id="JAAIJR010000046">
    <property type="protein sequence ID" value="NEX21156.1"/>
    <property type="molecule type" value="Genomic_DNA"/>
</dbReference>
<dbReference type="PANTHER" id="PTHR32322">
    <property type="entry name" value="INNER MEMBRANE TRANSPORTER"/>
    <property type="match status" value="1"/>
</dbReference>
<dbReference type="Proteomes" id="UP000471640">
    <property type="component" value="Unassembled WGS sequence"/>
</dbReference>
<dbReference type="GO" id="GO:0016020">
    <property type="term" value="C:membrane"/>
    <property type="evidence" value="ECO:0007669"/>
    <property type="project" value="UniProtKB-SubCell"/>
</dbReference>
<keyword evidence="5 6" id="KW-0472">Membrane</keyword>
<sequence>MLLTLTVLWGSAFTLTKVAVSGLPAALVVAGRLYVAAMLLIPVALALRHRPRTTPRLWMFMVLIAVFGYALPFSLVSWGQRFIESGVAGILMAVMPLATLGLAHWLIPGERITRYRIGGFLSGFSGVVVLMGPSAWHALMNGETQILPMLAVLAGAISYAVSSILARLRPRSDARFTAAATISIAAVLMTPSALSGVESVAVLEIARSELIAVGLLGIFSTALAAIVYFRLVTVAGPAFVSQLNYLIPLWAVGSGIFFLHERPEPNHLYALALILGGILITQLEHLRR</sequence>
<dbReference type="InterPro" id="IPR050638">
    <property type="entry name" value="AA-Vitamin_Transporters"/>
</dbReference>
<feature type="transmembrane region" description="Helical" evidence="6">
    <location>
        <begin position="266"/>
        <end position="283"/>
    </location>
</feature>
<feature type="transmembrane region" description="Helical" evidence="6">
    <location>
        <begin position="119"/>
        <end position="139"/>
    </location>
</feature>
<dbReference type="InterPro" id="IPR000620">
    <property type="entry name" value="EamA_dom"/>
</dbReference>
<evidence type="ECO:0000256" key="2">
    <source>
        <dbReference type="ARBA" id="ARBA00007362"/>
    </source>
</evidence>
<name>A0A6P1DWQ7_9GAMM</name>
<proteinExistence type="inferred from homology"/>
<evidence type="ECO:0000313" key="8">
    <source>
        <dbReference type="EMBL" id="NEX21156.1"/>
    </source>
</evidence>
<accession>A0A6P1DWQ7</accession>
<keyword evidence="3 6" id="KW-0812">Transmembrane</keyword>
<feature type="transmembrane region" description="Helical" evidence="6">
    <location>
        <begin position="243"/>
        <end position="260"/>
    </location>
</feature>
<evidence type="ECO:0000256" key="1">
    <source>
        <dbReference type="ARBA" id="ARBA00004141"/>
    </source>
</evidence>
<reference evidence="8 9" key="2">
    <citation type="submission" date="2020-02" db="EMBL/GenBank/DDBJ databases">
        <title>Genome sequences of Thiorhodococcus mannitoliphagus and Thiorhodococcus minor, purple sulfur photosynthetic bacteria in the gammaproteobacterial family, Chromatiaceae.</title>
        <authorList>
            <person name="Aviles F.A."/>
            <person name="Meyer T.E."/>
            <person name="Kyndt J.A."/>
        </authorList>
    </citation>
    <scope>NUCLEOTIDE SEQUENCE [LARGE SCALE GENOMIC DNA]</scope>
    <source>
        <strain evidence="8 9">DSM 18266</strain>
    </source>
</reference>
<evidence type="ECO:0000256" key="6">
    <source>
        <dbReference type="SAM" id="Phobius"/>
    </source>
</evidence>
<dbReference type="PANTHER" id="PTHR32322:SF2">
    <property type="entry name" value="EAMA DOMAIN-CONTAINING PROTEIN"/>
    <property type="match status" value="1"/>
</dbReference>
<comment type="similarity">
    <text evidence="2">Belongs to the EamA transporter family.</text>
</comment>
<dbReference type="InterPro" id="IPR037185">
    <property type="entry name" value="EmrE-like"/>
</dbReference>
<keyword evidence="4 6" id="KW-1133">Transmembrane helix</keyword>